<organism evidence="2 3">
    <name type="scientific">Anaerotruncus colihominis</name>
    <dbReference type="NCBI Taxonomy" id="169435"/>
    <lineage>
        <taxon>Bacteria</taxon>
        <taxon>Bacillati</taxon>
        <taxon>Bacillota</taxon>
        <taxon>Clostridia</taxon>
        <taxon>Eubacteriales</taxon>
        <taxon>Oscillospiraceae</taxon>
        <taxon>Anaerotruncus</taxon>
    </lineage>
</organism>
<dbReference type="InterPro" id="IPR001203">
    <property type="entry name" value="OxRdtase_Ald_Fedxn_C"/>
</dbReference>
<dbReference type="PANTHER" id="PTHR30038:SF7">
    <property type="entry name" value="TUNGSTEN-CONTAINING GLYCERALDEHYDE-3-PHOSPHATE:FERREDOXIN OXIDOREDUCTASE"/>
    <property type="match status" value="1"/>
</dbReference>
<dbReference type="GO" id="GO:0009055">
    <property type="term" value="F:electron transfer activity"/>
    <property type="evidence" value="ECO:0007669"/>
    <property type="project" value="InterPro"/>
</dbReference>
<dbReference type="Gene3D" id="1.10.569.10">
    <property type="entry name" value="Aldehyde Ferredoxin Oxidoreductase Protein, subunit A, domain 2"/>
    <property type="match status" value="1"/>
</dbReference>
<evidence type="ECO:0000313" key="3">
    <source>
        <dbReference type="Proteomes" id="UP000446348"/>
    </source>
</evidence>
<dbReference type="GO" id="GO:0016625">
    <property type="term" value="F:oxidoreductase activity, acting on the aldehyde or oxo group of donors, iron-sulfur protein as acceptor"/>
    <property type="evidence" value="ECO:0007669"/>
    <property type="project" value="InterPro"/>
</dbReference>
<comment type="caution">
    <text evidence="2">The sequence shown here is derived from an EMBL/GenBank/DDBJ whole genome shotgun (WGS) entry which is preliminary data.</text>
</comment>
<dbReference type="Proteomes" id="UP000446348">
    <property type="component" value="Unassembled WGS sequence"/>
</dbReference>
<dbReference type="SUPFAM" id="SSF48310">
    <property type="entry name" value="Aldehyde ferredoxin oxidoreductase, C-terminal domains"/>
    <property type="match status" value="1"/>
</dbReference>
<sequence>MRKYGSCGFMSIGIQAGIGPIKNWSLAGEESYPQHEKINGENVLKYRTKRHGCMYCPIACGGTVQVKDGPFKVEEARLPEYETIQAFAPFVMCDDIEACFKAQELCDKAGVDTISCGHVVAFAVECFENGILTLEDTGGLELRWGEPKGIIELTRQICEREGFGGEVLADGVKRAVERIGRGSEKYGVHIGGQEPAFHDFRYEAPSRGVTYISDPTPARHERCSGGQLLQLKMPLGPYPEFQPFDIPEGDMDALGRLYARGSKYYSAFSSCGFCAYTLGASSHLDVISIIQGFAGWDDFTAQDFLDAGERTHTLRQMFSLREGLTFDKIQFPPRLVEKPIFEGALAGKRNTVDFYEIRRHYFAGYGFDPDSGKPSKERMEELGIGQFYV</sequence>
<dbReference type="InterPro" id="IPR036021">
    <property type="entry name" value="Tungsten_al_ferr_oxy-like_C"/>
</dbReference>
<dbReference type="Gene3D" id="1.10.599.10">
    <property type="entry name" value="Aldehyde Ferredoxin Oxidoreductase Protein, subunit A, domain 3"/>
    <property type="match status" value="1"/>
</dbReference>
<dbReference type="InterPro" id="IPR013984">
    <property type="entry name" value="Ald_Fedxn_OxRdtase_dom2"/>
</dbReference>
<reference evidence="2 3" key="1">
    <citation type="submission" date="2018-08" db="EMBL/GenBank/DDBJ databases">
        <title>Murine metabolic-syndrome-specific gut microbial biobank.</title>
        <authorList>
            <person name="Liu C."/>
        </authorList>
    </citation>
    <scope>NUCLEOTIDE SEQUENCE [LARGE SCALE GENOMIC DNA]</scope>
    <source>
        <strain evidence="2 3">X69</strain>
    </source>
</reference>
<dbReference type="PANTHER" id="PTHR30038">
    <property type="entry name" value="ALDEHYDE FERREDOXIN OXIDOREDUCTASE"/>
    <property type="match status" value="1"/>
</dbReference>
<name>A0A845RPY3_9FIRM</name>
<accession>A0A845RPY3</accession>
<gene>
    <name evidence="2" type="ORF">D3Z39_12545</name>
</gene>
<dbReference type="InterPro" id="IPR051919">
    <property type="entry name" value="W-dependent_AOR"/>
</dbReference>
<dbReference type="EMBL" id="QXWZ01000023">
    <property type="protein sequence ID" value="NBI79682.1"/>
    <property type="molecule type" value="Genomic_DNA"/>
</dbReference>
<protein>
    <recommendedName>
        <fullName evidence="1">Aldehyde ferredoxin oxidoreductase C-terminal domain-containing protein</fullName>
    </recommendedName>
</protein>
<proteinExistence type="predicted"/>
<feature type="domain" description="Aldehyde ferredoxin oxidoreductase C-terminal" evidence="1">
    <location>
        <begin position="1"/>
        <end position="384"/>
    </location>
</feature>
<dbReference type="AlphaFoldDB" id="A0A845RPY3"/>
<dbReference type="GO" id="GO:0051536">
    <property type="term" value="F:iron-sulfur cluster binding"/>
    <property type="evidence" value="ECO:0007669"/>
    <property type="project" value="InterPro"/>
</dbReference>
<dbReference type="Pfam" id="PF01314">
    <property type="entry name" value="AFOR_C"/>
    <property type="match status" value="1"/>
</dbReference>
<evidence type="ECO:0000259" key="1">
    <source>
        <dbReference type="Pfam" id="PF01314"/>
    </source>
</evidence>
<evidence type="ECO:0000313" key="2">
    <source>
        <dbReference type="EMBL" id="NBI79682.1"/>
    </source>
</evidence>
<dbReference type="InterPro" id="IPR013985">
    <property type="entry name" value="Ald_Fedxn_OxRdtase_dom3"/>
</dbReference>